<keyword evidence="4" id="KW-0175">Coiled coil</keyword>
<protein>
    <recommendedName>
        <fullName evidence="10">Site-specific DNA-methyltransferase (adenine-specific)</fullName>
    </recommendedName>
</protein>
<keyword evidence="3" id="KW-0238">DNA-binding</keyword>
<organism evidence="8 9">
    <name type="scientific">Saccharothrix yanglingensis</name>
    <dbReference type="NCBI Taxonomy" id="659496"/>
    <lineage>
        <taxon>Bacteria</taxon>
        <taxon>Bacillati</taxon>
        <taxon>Actinomycetota</taxon>
        <taxon>Actinomycetes</taxon>
        <taxon>Pseudonocardiales</taxon>
        <taxon>Pseudonocardiaceae</taxon>
        <taxon>Saccharothrix</taxon>
    </lineage>
</organism>
<dbReference type="Gene3D" id="3.90.220.20">
    <property type="entry name" value="DNA methylase specificity domains"/>
    <property type="match status" value="1"/>
</dbReference>
<dbReference type="SUPFAM" id="SSF53335">
    <property type="entry name" value="S-adenosyl-L-methionine-dependent methyltransferases"/>
    <property type="match status" value="1"/>
</dbReference>
<dbReference type="InterPro" id="IPR003356">
    <property type="entry name" value="DNA_methylase_A-5"/>
</dbReference>
<feature type="domain" description="Type I restriction modification DNA specificity" evidence="6">
    <location>
        <begin position="551"/>
        <end position="722"/>
    </location>
</feature>
<evidence type="ECO:0008006" key="10">
    <source>
        <dbReference type="Google" id="ProtNLM"/>
    </source>
</evidence>
<dbReference type="CDD" id="cd02440">
    <property type="entry name" value="AdoMet_MTases"/>
    <property type="match status" value="1"/>
</dbReference>
<dbReference type="Proteomes" id="UP001225605">
    <property type="component" value="Unassembled WGS sequence"/>
</dbReference>
<keyword evidence="9" id="KW-1185">Reference proteome</keyword>
<feature type="domain" description="DNA methylase adenine-specific" evidence="7">
    <location>
        <begin position="206"/>
        <end position="498"/>
    </location>
</feature>
<evidence type="ECO:0000256" key="4">
    <source>
        <dbReference type="SAM" id="Coils"/>
    </source>
</evidence>
<dbReference type="PROSITE" id="PS00092">
    <property type="entry name" value="N6_MTASE"/>
    <property type="match status" value="1"/>
</dbReference>
<evidence type="ECO:0000313" key="8">
    <source>
        <dbReference type="EMBL" id="MDQ2587313.1"/>
    </source>
</evidence>
<feature type="region of interest" description="Disordered" evidence="5">
    <location>
        <begin position="62"/>
        <end position="101"/>
    </location>
</feature>
<accession>A0ABU0X6G3</accession>
<dbReference type="InterPro" id="IPR000055">
    <property type="entry name" value="Restrct_endonuc_typeI_TRD"/>
</dbReference>
<sequence length="756" mass="82871">MTESGQGLPLTDIAKLAGVGVSAASNWRKRHTDFPSPVVVAGQELFSLTEVARWLDQRKIPRNGLQPEETPGTTYGDRFRRNSGAPVPVGQPTASQARPDVPRDTPALLWQIVDLVRGDLDQASAAEFVMSLLYVRSTAPALWREVTAQGHWNDASGLLRSAPTDDLGTPLLIPDGKDTLRGQQWLQVIDLFNQIDLQAVGPETLFDALLNSFHRDLGRRGGHFTPDSLVHFMIEVLDPRESNTVYDPACGSGELLVAAAQRGAASVSGQALNDRSQRLSLFNIALHGSKADVRLGDPLTRDGAFTDKQFDLVLANPPFNLPMSDEAKRNSWPFGPPPKSDANFAWLQLAVMRLKPGGRAGVLMPNGASFTGGVNAKIRRAMVDAGMIVSIIALPAGLFINTGIPVSLWLLQRPESSQPKRSEILFIDATTARGEVNRDGRGILHTELRTKIVQAYRDWHDFGDSWKHGDSEGFSRSVGIAEIQQENYNLEPRRYMSEGTAPPAATASTAFESLQRELDELASRVDLVRRDIAIRISTLHNNASKERLNVPLGDICDVQAGPGTVDRTRGHFTENWTRLVLPRNIKVGYLSHEDLDTVDPKTAVKLAKYVLRPGDVVCIRSGTLGRHGLVRETEAGWLLGPSCMRIRLRPSVDEVDPKYLVHYLNSPEAQEWIRNRSHGTAIPNISTSTMRELVVPLPPMTVQREIAGTVDAADIHIEQQQRAVSAALRLRDAVFQLTGAVVSDTATAPANHRELG</sequence>
<dbReference type="Gene3D" id="3.40.50.150">
    <property type="entry name" value="Vaccinia Virus protein VP39"/>
    <property type="match status" value="1"/>
</dbReference>
<dbReference type="PANTHER" id="PTHR42998">
    <property type="entry name" value="TYPE I RESTRICTION ENZYME HINDVIIP M PROTEIN-RELATED"/>
    <property type="match status" value="1"/>
</dbReference>
<dbReference type="SUPFAM" id="SSF116734">
    <property type="entry name" value="DNA methylase specificity domain"/>
    <property type="match status" value="1"/>
</dbReference>
<dbReference type="EMBL" id="NSDM01000012">
    <property type="protein sequence ID" value="MDQ2587313.1"/>
    <property type="molecule type" value="Genomic_DNA"/>
</dbReference>
<feature type="coiled-coil region" evidence="4">
    <location>
        <begin position="504"/>
        <end position="531"/>
    </location>
</feature>
<dbReference type="PANTHER" id="PTHR42998:SF1">
    <property type="entry name" value="TYPE I RESTRICTION ENZYME HINDI METHYLASE SUBUNIT"/>
    <property type="match status" value="1"/>
</dbReference>
<keyword evidence="2" id="KW-0680">Restriction system</keyword>
<comment type="caution">
    <text evidence="8">The sequence shown here is derived from an EMBL/GenBank/DDBJ whole genome shotgun (WGS) entry which is preliminary data.</text>
</comment>
<evidence type="ECO:0000259" key="6">
    <source>
        <dbReference type="Pfam" id="PF01420"/>
    </source>
</evidence>
<evidence type="ECO:0000259" key="7">
    <source>
        <dbReference type="Pfam" id="PF02384"/>
    </source>
</evidence>
<evidence type="ECO:0000313" key="9">
    <source>
        <dbReference type="Proteomes" id="UP001225605"/>
    </source>
</evidence>
<evidence type="ECO:0000256" key="3">
    <source>
        <dbReference type="ARBA" id="ARBA00023125"/>
    </source>
</evidence>
<dbReference type="Pfam" id="PF02384">
    <property type="entry name" value="N6_Mtase"/>
    <property type="match status" value="1"/>
</dbReference>
<reference evidence="8 9" key="1">
    <citation type="submission" date="2017-06" db="EMBL/GenBank/DDBJ databases">
        <title>Cultured bacterium strain Saccharothrix yanglingensis Hhs.015.</title>
        <authorList>
            <person name="Xia Y."/>
        </authorList>
    </citation>
    <scope>NUCLEOTIDE SEQUENCE [LARGE SCALE GENOMIC DNA]</scope>
    <source>
        <strain evidence="8 9">Hhs.015</strain>
    </source>
</reference>
<evidence type="ECO:0000256" key="1">
    <source>
        <dbReference type="ARBA" id="ARBA00010923"/>
    </source>
</evidence>
<dbReference type="InterPro" id="IPR029063">
    <property type="entry name" value="SAM-dependent_MTases_sf"/>
</dbReference>
<dbReference type="PRINTS" id="PR00507">
    <property type="entry name" value="N12N6MTFRASE"/>
</dbReference>
<dbReference type="CDD" id="cd16961">
    <property type="entry name" value="RMtype1_S_TRD-CR_like"/>
    <property type="match status" value="1"/>
</dbReference>
<comment type="similarity">
    <text evidence="1">Belongs to the type-I restriction system S methylase family.</text>
</comment>
<evidence type="ECO:0000256" key="5">
    <source>
        <dbReference type="SAM" id="MobiDB-lite"/>
    </source>
</evidence>
<dbReference type="InterPro" id="IPR002052">
    <property type="entry name" value="DNA_methylase_N6_adenine_CS"/>
</dbReference>
<name>A0ABU0X6G3_9PSEU</name>
<dbReference type="InterPro" id="IPR052916">
    <property type="entry name" value="Type-I_RE_MTase_Subunit"/>
</dbReference>
<gene>
    <name evidence="8" type="ORF">CKY47_25675</name>
</gene>
<dbReference type="Pfam" id="PF01420">
    <property type="entry name" value="Methylase_S"/>
    <property type="match status" value="1"/>
</dbReference>
<evidence type="ECO:0000256" key="2">
    <source>
        <dbReference type="ARBA" id="ARBA00022747"/>
    </source>
</evidence>
<dbReference type="InterPro" id="IPR044946">
    <property type="entry name" value="Restrct_endonuc_typeI_TRD_sf"/>
</dbReference>
<dbReference type="RefSeq" id="WP_306748821.1">
    <property type="nucleotide sequence ID" value="NZ_NSDM01000012.1"/>
</dbReference>
<proteinExistence type="inferred from homology"/>